<dbReference type="InterPro" id="IPR055730">
    <property type="entry name" value="P11_C"/>
</dbReference>
<dbReference type="Pfam" id="PF23983">
    <property type="entry name" value="P11_C"/>
    <property type="match status" value="1"/>
</dbReference>
<protein>
    <recommendedName>
        <fullName evidence="2">Minor capsid protein P11 C-terminal conserved region domain-containing protein</fullName>
    </recommendedName>
</protein>
<reference evidence="3" key="1">
    <citation type="journal article" date="2019" name="MBio">
        <title>Virus Genomes from Deep Sea Sediments Expand the Ocean Megavirome and Support Independent Origins of Viral Gigantism.</title>
        <authorList>
            <person name="Backstrom D."/>
            <person name="Yutin N."/>
            <person name="Jorgensen S.L."/>
            <person name="Dharamshi J."/>
            <person name="Homa F."/>
            <person name="Zaremba-Niedwiedzka K."/>
            <person name="Spang A."/>
            <person name="Wolf Y.I."/>
            <person name="Koonin E.V."/>
            <person name="Ettema T.J."/>
        </authorList>
    </citation>
    <scope>NUCLEOTIDE SEQUENCE</scope>
</reference>
<accession>A0A4D5XF39</accession>
<sequence length="253" mass="28695">MITSQTKMLLAISVILLLIYFVYRGQNKPIHNEGKVDMSMNFDGQRVPQSLRDKQVLPKKEVKSNNIDREDMIRYLKNNDYAPEDIFRGAKRNKRRGRDKIRSSYAGASRGQIGPSSWNDHFARNNNIIGASQTGTNDDFLPIDESSGDLAIFKSTGRSTCGSNQNCDPEDLFDVDKYLPQEVNDDWFEVQREPISIKNRHLINITKPIGINTIGTSLRNASHDIRGTPANPKHVVSPWLQSSIEPDVNLKPW</sequence>
<gene>
    <name evidence="3" type="ORF">LCMiAC02_04520</name>
</gene>
<dbReference type="EMBL" id="MK500417">
    <property type="protein sequence ID" value="QBK89357.1"/>
    <property type="molecule type" value="Genomic_DNA"/>
</dbReference>
<evidence type="ECO:0000259" key="2">
    <source>
        <dbReference type="Pfam" id="PF23983"/>
    </source>
</evidence>
<feature type="domain" description="Minor capsid protein P11 C-terminal conserved region" evidence="2">
    <location>
        <begin position="173"/>
        <end position="252"/>
    </location>
</feature>
<evidence type="ECO:0000313" key="3">
    <source>
        <dbReference type="EMBL" id="QBK89357.1"/>
    </source>
</evidence>
<proteinExistence type="predicted"/>
<feature type="region of interest" description="Disordered" evidence="1">
    <location>
        <begin position="92"/>
        <end position="111"/>
    </location>
</feature>
<organism evidence="3">
    <name type="scientific">Mimivirus LCMiAC02</name>
    <dbReference type="NCBI Taxonomy" id="2506609"/>
    <lineage>
        <taxon>Viruses</taxon>
        <taxon>Varidnaviria</taxon>
        <taxon>Bamfordvirae</taxon>
        <taxon>Nucleocytoviricota</taxon>
        <taxon>Megaviricetes</taxon>
        <taxon>Imitervirales</taxon>
        <taxon>Mimiviridae</taxon>
        <taxon>Klosneuvirinae</taxon>
    </lineage>
</organism>
<evidence type="ECO:0000256" key="1">
    <source>
        <dbReference type="SAM" id="MobiDB-lite"/>
    </source>
</evidence>
<name>A0A4D5XF39_9VIRU</name>